<evidence type="ECO:0000256" key="3">
    <source>
        <dbReference type="ARBA" id="ARBA00022801"/>
    </source>
</evidence>
<dbReference type="GO" id="GO:0008233">
    <property type="term" value="F:peptidase activity"/>
    <property type="evidence" value="ECO:0007669"/>
    <property type="project" value="UniProtKB-KW"/>
</dbReference>
<dbReference type="EMBL" id="MT143660">
    <property type="protein sequence ID" value="QJA99634.1"/>
    <property type="molecule type" value="Genomic_DNA"/>
</dbReference>
<sequence>MNKEYKFAVCEKMESDDSEMTIVGWGSKPTIDRDKELIETSAWQLDNYRKNPVLLLCHNYSAPPVGKCLWIKAVPNQGLRFKAQFAKTERGKECYELYSSGVMSAFSVGFKPRPNGVIDHPTDAKYKGCKRVFTDVELMEVSCVPVPAHSDALIEHVKSGKIVTKQLKEELEAIVEIIEKSDDNLELEIIAEDKSSETVEKIEVTEDFIHIPAPGEEGEHKDHKIRTIPISKKEGIQGKYCVDCKVVISYMFDSKKWDKEKAVKWVKDHKKELVFEVPEVETEPIIIKSEEASWDEEGDIVFIDTKSVTPNEDESEKDFMERCMGDKSMAKLNEGFRTNACKNLWKKKAPVEKAMKPLPDESEEDFKARYMADDKMKEDYPDEKGREAACQAAWDKVGGKKDATEDTENVEKDPAESKVETVEEFIKRVLPDTAEVKMVEELAGIFEKASSVDEMKETVVAMETQMSQMETAEVTVAKSADAEGNPSLYDLTGSVDRALNPMTSSMYGGDGPQEAPSPINPVKVPYRSIVDIFAVDYPSGHVVYNENDRAGKVYRYFQVDYEYDKATRMTSITGEPEEVLQSWISERYMTENKEEDDIEIKAGRVLSAKNKKVIEDCMSSMMIAHAAMEEMMKTAFGESEEEKEVDEIEEKEELDIIEKEEDLIEIDLEPVKKDDNLIEIDDVTIRDAITNVLTKNFPKIDMKGIVNETVAKLKGRATL</sequence>
<feature type="domain" description="Prohead serine protease" evidence="5">
    <location>
        <begin position="75"/>
        <end position="158"/>
    </location>
</feature>
<evidence type="ECO:0000256" key="4">
    <source>
        <dbReference type="SAM" id="MobiDB-lite"/>
    </source>
</evidence>
<evidence type="ECO:0000256" key="1">
    <source>
        <dbReference type="ARBA" id="ARBA00022612"/>
    </source>
</evidence>
<proteinExistence type="predicted"/>
<dbReference type="GO" id="GO:0006508">
    <property type="term" value="P:proteolysis"/>
    <property type="evidence" value="ECO:0007669"/>
    <property type="project" value="UniProtKB-KW"/>
</dbReference>
<evidence type="ECO:0000259" key="5">
    <source>
        <dbReference type="Pfam" id="PF04586"/>
    </source>
</evidence>
<reference evidence="6" key="1">
    <citation type="submission" date="2020-03" db="EMBL/GenBank/DDBJ databases">
        <title>The deep terrestrial virosphere.</title>
        <authorList>
            <person name="Holmfeldt K."/>
            <person name="Nilsson E."/>
            <person name="Simone D."/>
            <person name="Lopez-Fernandez M."/>
            <person name="Wu X."/>
            <person name="de Brujin I."/>
            <person name="Lundin D."/>
            <person name="Andersson A."/>
            <person name="Bertilsson S."/>
            <person name="Dopson M."/>
        </authorList>
    </citation>
    <scope>NUCLEOTIDE SEQUENCE</scope>
    <source>
        <strain evidence="6">MM171A00947</strain>
    </source>
</reference>
<dbReference type="Pfam" id="PF04586">
    <property type="entry name" value="Peptidase_S78"/>
    <property type="match status" value="1"/>
</dbReference>
<name>A0A6M3M160_9ZZZZ</name>
<evidence type="ECO:0000313" key="6">
    <source>
        <dbReference type="EMBL" id="QJA99634.1"/>
    </source>
</evidence>
<feature type="region of interest" description="Disordered" evidence="4">
    <location>
        <begin position="397"/>
        <end position="416"/>
    </location>
</feature>
<keyword evidence="1" id="KW-1188">Viral release from host cell</keyword>
<accession>A0A6M3M160</accession>
<evidence type="ECO:0000256" key="2">
    <source>
        <dbReference type="ARBA" id="ARBA00022670"/>
    </source>
</evidence>
<keyword evidence="3" id="KW-0378">Hydrolase</keyword>
<keyword evidence="2 6" id="KW-0645">Protease</keyword>
<gene>
    <name evidence="6" type="ORF">MM171A00947_0006</name>
</gene>
<dbReference type="AlphaFoldDB" id="A0A6M3M160"/>
<dbReference type="InterPro" id="IPR054613">
    <property type="entry name" value="Peptidase_S78_dom"/>
</dbReference>
<protein>
    <submittedName>
        <fullName evidence="6">Putative prohead protease</fullName>
    </submittedName>
</protein>
<organism evidence="6">
    <name type="scientific">viral metagenome</name>
    <dbReference type="NCBI Taxonomy" id="1070528"/>
    <lineage>
        <taxon>unclassified sequences</taxon>
        <taxon>metagenomes</taxon>
        <taxon>organismal metagenomes</taxon>
    </lineage>
</organism>